<accession>A0A8J7ACT1</accession>
<reference evidence="1" key="1">
    <citation type="submission" date="2020-10" db="EMBL/GenBank/DDBJ databases">
        <authorList>
            <person name="Castelo-Branco R."/>
            <person name="Eusebio N."/>
            <person name="Adriana R."/>
            <person name="Vieira A."/>
            <person name="Brugerolle De Fraissinette N."/>
            <person name="Rezende De Castro R."/>
            <person name="Schneider M.P."/>
            <person name="Vasconcelos V."/>
            <person name="Leao P.N."/>
        </authorList>
    </citation>
    <scope>NUCLEOTIDE SEQUENCE</scope>
    <source>
        <strain evidence="1">LEGE 07310</strain>
    </source>
</reference>
<proteinExistence type="predicted"/>
<dbReference type="RefSeq" id="WP_193906953.1">
    <property type="nucleotide sequence ID" value="NZ_JADEXG010000022.1"/>
</dbReference>
<name>A0A8J7ACT1_9CYAN</name>
<gene>
    <name evidence="1" type="ORF">IQ241_10930</name>
</gene>
<sequence length="75" mass="8852">MPSKIVNLTAYIVVESIKNILEDCLEYPYQMMFSVSYYRQRLIAQTLSSIKNSYVVIQDTEELDELDVVRLHMFL</sequence>
<evidence type="ECO:0000313" key="1">
    <source>
        <dbReference type="EMBL" id="MBE9077801.1"/>
    </source>
</evidence>
<organism evidence="1 2">
    <name type="scientific">Vasconcelosia minhoensis LEGE 07310</name>
    <dbReference type="NCBI Taxonomy" id="915328"/>
    <lineage>
        <taxon>Bacteria</taxon>
        <taxon>Bacillati</taxon>
        <taxon>Cyanobacteriota</taxon>
        <taxon>Cyanophyceae</taxon>
        <taxon>Nodosilineales</taxon>
        <taxon>Cymatolegaceae</taxon>
        <taxon>Vasconcelosia</taxon>
        <taxon>Vasconcelosia minhoensis</taxon>
    </lineage>
</organism>
<dbReference type="AlphaFoldDB" id="A0A8J7ACT1"/>
<evidence type="ECO:0000313" key="2">
    <source>
        <dbReference type="Proteomes" id="UP000636505"/>
    </source>
</evidence>
<protein>
    <submittedName>
        <fullName evidence="1">Uncharacterized protein</fullName>
    </submittedName>
</protein>
<dbReference type="Proteomes" id="UP000636505">
    <property type="component" value="Unassembled WGS sequence"/>
</dbReference>
<keyword evidence="2" id="KW-1185">Reference proteome</keyword>
<dbReference type="EMBL" id="JADEXG010000022">
    <property type="protein sequence ID" value="MBE9077801.1"/>
    <property type="molecule type" value="Genomic_DNA"/>
</dbReference>
<comment type="caution">
    <text evidence="1">The sequence shown here is derived from an EMBL/GenBank/DDBJ whole genome shotgun (WGS) entry which is preliminary data.</text>
</comment>